<sequence>MDGKRSLRLHVKRPHVLLQQIIDDSHSLASEVATPNLTMSFSKNILEAAFNPEYEKVRKVFRENKEGAFLSVPQEKIRQIAQQASSSSEGGRTHGGRWRGPFNLFEKHPTNYNRHGQIYEVDSSDYLALQAQSISVAYAITRGAFKVALVVDGKGYWELVSPYGSVRSGEGTEWQEESVSYQRLRAQLSDGNGLVIPPGHPSAIVADRGQDLRVLLFGINAEKNQELWLAGRENIYNEMNNVEREMFFKAPEKEVREVLNAQCDAGIVEGQKGRRERESEGRSRATASFQSILDFARF</sequence>
<reference evidence="1 2" key="1">
    <citation type="journal article" date="2022" name="Hortic Res">
        <title>A haplotype resolved chromosomal level avocado genome allows analysis of novel avocado genes.</title>
        <authorList>
            <person name="Nath O."/>
            <person name="Fletcher S.J."/>
            <person name="Hayward A."/>
            <person name="Shaw L.M."/>
            <person name="Masouleh A.K."/>
            <person name="Furtado A."/>
            <person name="Henry R.J."/>
            <person name="Mitter N."/>
        </authorList>
    </citation>
    <scope>NUCLEOTIDE SEQUENCE [LARGE SCALE GENOMIC DNA]</scope>
    <source>
        <strain evidence="2">cv. Hass</strain>
    </source>
</reference>
<comment type="caution">
    <text evidence="1">The sequence shown here is derived from an EMBL/GenBank/DDBJ whole genome shotgun (WGS) entry which is preliminary data.</text>
</comment>
<gene>
    <name evidence="1" type="ORF">MRB53_024037</name>
</gene>
<name>A0ACC2LB90_PERAE</name>
<protein>
    <submittedName>
        <fullName evidence="1">Uncharacterized protein</fullName>
    </submittedName>
</protein>
<organism evidence="1 2">
    <name type="scientific">Persea americana</name>
    <name type="common">Avocado</name>
    <dbReference type="NCBI Taxonomy" id="3435"/>
    <lineage>
        <taxon>Eukaryota</taxon>
        <taxon>Viridiplantae</taxon>
        <taxon>Streptophyta</taxon>
        <taxon>Embryophyta</taxon>
        <taxon>Tracheophyta</taxon>
        <taxon>Spermatophyta</taxon>
        <taxon>Magnoliopsida</taxon>
        <taxon>Magnoliidae</taxon>
        <taxon>Laurales</taxon>
        <taxon>Lauraceae</taxon>
        <taxon>Persea</taxon>
    </lineage>
</organism>
<evidence type="ECO:0000313" key="2">
    <source>
        <dbReference type="Proteomes" id="UP001234297"/>
    </source>
</evidence>
<accession>A0ACC2LB90</accession>
<evidence type="ECO:0000313" key="1">
    <source>
        <dbReference type="EMBL" id="KAJ8630714.1"/>
    </source>
</evidence>
<keyword evidence="2" id="KW-1185">Reference proteome</keyword>
<dbReference type="EMBL" id="CM056815">
    <property type="protein sequence ID" value="KAJ8630714.1"/>
    <property type="molecule type" value="Genomic_DNA"/>
</dbReference>
<proteinExistence type="predicted"/>
<dbReference type="Proteomes" id="UP001234297">
    <property type="component" value="Chromosome 7"/>
</dbReference>